<dbReference type="Proteomes" id="UP000294360">
    <property type="component" value="Chromosome"/>
</dbReference>
<dbReference type="Gene3D" id="3.40.50.1820">
    <property type="entry name" value="alpha/beta hydrolase"/>
    <property type="match status" value="1"/>
</dbReference>
<dbReference type="Pfam" id="PF12697">
    <property type="entry name" value="Abhydrolase_6"/>
    <property type="match status" value="1"/>
</dbReference>
<dbReference type="SUPFAM" id="SSF53474">
    <property type="entry name" value="alpha/beta-Hydrolases"/>
    <property type="match status" value="1"/>
</dbReference>
<dbReference type="PANTHER" id="PTHR10992:SF1086">
    <property type="entry name" value="AB HYDROLASE-1 DOMAIN-CONTAINING PROTEIN"/>
    <property type="match status" value="1"/>
</dbReference>
<evidence type="ECO:0000259" key="1">
    <source>
        <dbReference type="Pfam" id="PF12697"/>
    </source>
</evidence>
<evidence type="ECO:0000313" key="2">
    <source>
        <dbReference type="EMBL" id="VFU10044.1"/>
    </source>
</evidence>
<evidence type="ECO:0000313" key="3">
    <source>
        <dbReference type="Proteomes" id="UP000294360"/>
    </source>
</evidence>
<dbReference type="InterPro" id="IPR000073">
    <property type="entry name" value="AB_hydrolase_1"/>
</dbReference>
<protein>
    <submittedName>
        <fullName evidence="2">Alpha/beta hydrolase</fullName>
    </submittedName>
</protein>
<dbReference type="AlphaFoldDB" id="A0A4U8Z3P0"/>
<reference evidence="2 3" key="1">
    <citation type="submission" date="2019-03" db="EMBL/GenBank/DDBJ databases">
        <authorList>
            <person name="Kox A.R. M."/>
        </authorList>
    </citation>
    <scope>NUCLEOTIDE SEQUENCE [LARGE SCALE GENOMIC DNA]</scope>
    <source>
        <strain evidence="2">MTUNDRAET4 annotated genome</strain>
    </source>
</reference>
<dbReference type="PANTHER" id="PTHR10992">
    <property type="entry name" value="METHYLESTERASE FAMILY MEMBER"/>
    <property type="match status" value="1"/>
</dbReference>
<feature type="domain" description="AB hydrolase-1" evidence="1">
    <location>
        <begin position="3"/>
        <end position="219"/>
    </location>
</feature>
<dbReference type="InterPro" id="IPR029058">
    <property type="entry name" value="AB_hydrolase_fold"/>
</dbReference>
<dbReference type="GO" id="GO:0080032">
    <property type="term" value="F:methyl jasmonate esterase activity"/>
    <property type="evidence" value="ECO:0007669"/>
    <property type="project" value="TreeGrafter"/>
</dbReference>
<dbReference type="EMBL" id="LR536450">
    <property type="protein sequence ID" value="VFU10044.1"/>
    <property type="molecule type" value="Genomic_DNA"/>
</dbReference>
<sequence length="224" mass="24450">MAWRRVAEPLRALGHSVYAPSFTGMGDRAHLLGPRIDIETFVEDLVQLIVSEELRDVVLVGHSFGGVPISGVADRIPEAIGHLVYLDAIVPESGKSVFSTYPAAEAQARIEAAERANGGLAAPAPLALPQSIGLRPGSADYDWVLRRLTPHPMRTYTSALTLRNPVGNGLPRTYVHCSEPSYATIEGSRALVRSWPGWRWIELRAPHEAMITHPDEIARILLAI</sequence>
<proteinExistence type="predicted"/>
<organism evidence="2 3">
    <name type="scientific">Methylocella tundrae</name>
    <dbReference type="NCBI Taxonomy" id="227605"/>
    <lineage>
        <taxon>Bacteria</taxon>
        <taxon>Pseudomonadati</taxon>
        <taxon>Pseudomonadota</taxon>
        <taxon>Alphaproteobacteria</taxon>
        <taxon>Hyphomicrobiales</taxon>
        <taxon>Beijerinckiaceae</taxon>
        <taxon>Methylocella</taxon>
    </lineage>
</organism>
<name>A0A4U8Z3P0_METTU</name>
<dbReference type="GO" id="GO:0080030">
    <property type="term" value="F:methyl indole-3-acetate esterase activity"/>
    <property type="evidence" value="ECO:0007669"/>
    <property type="project" value="TreeGrafter"/>
</dbReference>
<keyword evidence="2" id="KW-0378">Hydrolase</keyword>
<accession>A0A4U8Z3P0</accession>
<gene>
    <name evidence="2" type="ORF">MTUNDRAET4_3157</name>
</gene>
<dbReference type="InterPro" id="IPR045889">
    <property type="entry name" value="MES/HNL"/>
</dbReference>
<dbReference type="RefSeq" id="WP_244605836.1">
    <property type="nucleotide sequence ID" value="NZ_LR536450.1"/>
</dbReference>
<dbReference type="KEGG" id="mtun:MTUNDRAET4_3157"/>